<dbReference type="GeneID" id="63147435"/>
<dbReference type="SUPFAM" id="SSF55729">
    <property type="entry name" value="Acyl-CoA N-acyltransferases (Nat)"/>
    <property type="match status" value="1"/>
</dbReference>
<dbReference type="Proteomes" id="UP000288197">
    <property type="component" value="Unassembled WGS sequence"/>
</dbReference>
<protein>
    <submittedName>
        <fullName evidence="1">GNAT family N-acetyltransferase</fullName>
    </submittedName>
</protein>
<evidence type="ECO:0000313" key="2">
    <source>
        <dbReference type="Proteomes" id="UP000288197"/>
    </source>
</evidence>
<evidence type="ECO:0000313" key="1">
    <source>
        <dbReference type="EMBL" id="RST99405.1"/>
    </source>
</evidence>
<dbReference type="AlphaFoldDB" id="A0A369ASZ1"/>
<comment type="caution">
    <text evidence="1">The sequence shown here is derived from an EMBL/GenBank/DDBJ whole genome shotgun (WGS) entry which is preliminary data.</text>
</comment>
<keyword evidence="1" id="KW-0808">Transferase</keyword>
<organism evidence="1 2">
    <name type="scientific">Vagococcus fluvialis</name>
    <dbReference type="NCBI Taxonomy" id="2738"/>
    <lineage>
        <taxon>Bacteria</taxon>
        <taxon>Bacillati</taxon>
        <taxon>Bacillota</taxon>
        <taxon>Bacilli</taxon>
        <taxon>Lactobacillales</taxon>
        <taxon>Enterococcaceae</taxon>
        <taxon>Vagococcus</taxon>
    </lineage>
</organism>
<dbReference type="InterPro" id="IPR016181">
    <property type="entry name" value="Acyl_CoA_acyltransferase"/>
</dbReference>
<dbReference type="EMBL" id="NGJX01000015">
    <property type="protein sequence ID" value="RST99405.1"/>
    <property type="molecule type" value="Genomic_DNA"/>
</dbReference>
<accession>A0A369ASZ1</accession>
<keyword evidence="2" id="KW-1185">Reference proteome</keyword>
<name>A0A369ASZ1_9ENTE</name>
<gene>
    <name evidence="1" type="ORF">CBF32_11720</name>
</gene>
<dbReference type="OrthoDB" id="9786032at2"/>
<dbReference type="RefSeq" id="WP_114290451.1">
    <property type="nucleotide sequence ID" value="NZ_CP081461.1"/>
</dbReference>
<dbReference type="PROSITE" id="PS51186">
    <property type="entry name" value="GNAT"/>
    <property type="match status" value="1"/>
</dbReference>
<dbReference type="InterPro" id="IPR000182">
    <property type="entry name" value="GNAT_dom"/>
</dbReference>
<dbReference type="Gene3D" id="3.40.630.30">
    <property type="match status" value="1"/>
</dbReference>
<sequence length="154" mass="17501">MTISFREFNPADTNFLKQLLIDSFNSDSELAFGDGIKMGPPGYDNGILATNIIKDTNFLKLIILNQNHACGILVFTLGTPNVINYFCLDPHFIGKNIGSSAWQLIEKEYSGTWQLETPDFSLRNHHFYEKNGFTKIDEKIYTPDSSSFIYMKEA</sequence>
<dbReference type="GO" id="GO:0016747">
    <property type="term" value="F:acyltransferase activity, transferring groups other than amino-acyl groups"/>
    <property type="evidence" value="ECO:0007669"/>
    <property type="project" value="InterPro"/>
</dbReference>
<proteinExistence type="predicted"/>
<reference evidence="1 2" key="1">
    <citation type="submission" date="2017-05" db="EMBL/GenBank/DDBJ databases">
        <title>Vagococcus spp. assemblies.</title>
        <authorList>
            <person name="Gulvik C.A."/>
        </authorList>
    </citation>
    <scope>NUCLEOTIDE SEQUENCE [LARGE SCALE GENOMIC DNA]</scope>
    <source>
        <strain evidence="1 2">NCFB 2497</strain>
    </source>
</reference>